<keyword evidence="9 10" id="KW-0131">Cell cycle</keyword>
<feature type="active site" evidence="10">
    <location>
        <position position="170"/>
    </location>
</feature>
<dbReference type="InterPro" id="IPR044068">
    <property type="entry name" value="CB"/>
</dbReference>
<feature type="compositionally biased region" description="Polar residues" evidence="11">
    <location>
        <begin position="1"/>
        <end position="20"/>
    </location>
</feature>
<evidence type="ECO:0000256" key="5">
    <source>
        <dbReference type="ARBA" id="ARBA00022829"/>
    </source>
</evidence>
<accession>A0A6M4IK00</accession>
<protein>
    <recommendedName>
        <fullName evidence="10">Tyrosine recombinase XerC</fullName>
    </recommendedName>
</protein>
<dbReference type="NCBIfam" id="TIGR02225">
    <property type="entry name" value="recomb_XerD"/>
    <property type="match status" value="1"/>
</dbReference>
<comment type="subcellular location">
    <subcellularLocation>
        <location evidence="1 10">Cytoplasm</location>
    </subcellularLocation>
</comment>
<dbReference type="Pfam" id="PF00589">
    <property type="entry name" value="Phage_integrase"/>
    <property type="match status" value="1"/>
</dbReference>
<dbReference type="PANTHER" id="PTHR30349:SF81">
    <property type="entry name" value="TYROSINE RECOMBINASE XERC"/>
    <property type="match status" value="1"/>
</dbReference>
<evidence type="ECO:0000256" key="3">
    <source>
        <dbReference type="ARBA" id="ARBA00022490"/>
    </source>
</evidence>
<comment type="function">
    <text evidence="10">Site-specific tyrosine recombinase, which acts by catalyzing the cutting and rejoining of the recombining DNA molecules. The XerC-XerD complex is essential to convert dimers of the bacterial chromosome into monomers to permit their segregation at cell division. It also contributes to the segregational stability of plasmids.</text>
</comment>
<evidence type="ECO:0000256" key="4">
    <source>
        <dbReference type="ARBA" id="ARBA00022618"/>
    </source>
</evidence>
<keyword evidence="7 10" id="KW-0238">DNA-binding</keyword>
<dbReference type="GO" id="GO:0005737">
    <property type="term" value="C:cytoplasm"/>
    <property type="evidence" value="ECO:0007669"/>
    <property type="project" value="UniProtKB-SubCell"/>
</dbReference>
<keyword evidence="8 10" id="KW-0233">DNA recombination</keyword>
<sequence>MATAEQSTVTASVPTPSPEEQSLRRGFHLLAFEDALALEERASPRTIEAYRRDVIRCAAFMREQGITKATEITPGSLREFVYHLKDLGLAGTSIRRNISALRTWFRIMLAEGLVTHDPTERLDTPARFRTLPEVLTVEDVLKLLAAPGLDERLAFRDRAMLELAYGAGLRVSEWIGLALKDVLLDEGLVRVLGKGSKERLVPIGRSAIGAVAVYVRELRPVLERGEGKGVLFLNGQGKPLTRMGAWKILRKYVTMAGIEKPVSPHTLRHSFATHLLEGGADLRAVQEMLGHADIATTQIYTHVDREYLRSVHRQFHPRP</sequence>
<dbReference type="HAMAP" id="MF_01808">
    <property type="entry name" value="Recomb_XerC_XerD"/>
    <property type="match status" value="1"/>
</dbReference>
<dbReference type="PROSITE" id="PS51900">
    <property type="entry name" value="CB"/>
    <property type="match status" value="1"/>
</dbReference>
<feature type="domain" description="Core-binding (CB)" evidence="13">
    <location>
        <begin position="23"/>
        <end position="109"/>
    </location>
</feature>
<name>A0A6M4IK00_9BACT</name>
<comment type="similarity">
    <text evidence="10">Belongs to the 'phage' integrase family. XerC subfamily.</text>
</comment>
<dbReference type="Pfam" id="PF02899">
    <property type="entry name" value="Phage_int_SAM_1"/>
    <property type="match status" value="1"/>
</dbReference>
<keyword evidence="15" id="KW-1185">Reference proteome</keyword>
<dbReference type="GO" id="GO:0006313">
    <property type="term" value="P:DNA transposition"/>
    <property type="evidence" value="ECO:0007669"/>
    <property type="project" value="UniProtKB-UniRule"/>
</dbReference>
<feature type="active site" evidence="10">
    <location>
        <position position="194"/>
    </location>
</feature>
<dbReference type="InterPro" id="IPR050090">
    <property type="entry name" value="Tyrosine_recombinase_XerCD"/>
</dbReference>
<evidence type="ECO:0000256" key="7">
    <source>
        <dbReference type="ARBA" id="ARBA00023125"/>
    </source>
</evidence>
<dbReference type="GO" id="GO:0007059">
    <property type="term" value="P:chromosome segregation"/>
    <property type="evidence" value="ECO:0007669"/>
    <property type="project" value="UniProtKB-UniRule"/>
</dbReference>
<feature type="region of interest" description="Disordered" evidence="11">
    <location>
        <begin position="1"/>
        <end position="21"/>
    </location>
</feature>
<evidence type="ECO:0000256" key="6">
    <source>
        <dbReference type="ARBA" id="ARBA00022908"/>
    </source>
</evidence>
<dbReference type="PROSITE" id="PS51898">
    <property type="entry name" value="TYR_RECOMBINASE"/>
    <property type="match status" value="1"/>
</dbReference>
<dbReference type="CDD" id="cd00798">
    <property type="entry name" value="INT_XerDC_C"/>
    <property type="match status" value="1"/>
</dbReference>
<evidence type="ECO:0000256" key="11">
    <source>
        <dbReference type="SAM" id="MobiDB-lite"/>
    </source>
</evidence>
<dbReference type="InterPro" id="IPR010998">
    <property type="entry name" value="Integrase_recombinase_N"/>
</dbReference>
<feature type="active site" description="O-(3'-phospho-DNA)-tyrosine intermediate" evidence="10">
    <location>
        <position position="300"/>
    </location>
</feature>
<evidence type="ECO:0000259" key="13">
    <source>
        <dbReference type="PROSITE" id="PS51900"/>
    </source>
</evidence>
<dbReference type="AlphaFoldDB" id="A0A6M4IK00"/>
<dbReference type="GO" id="GO:0051301">
    <property type="term" value="P:cell division"/>
    <property type="evidence" value="ECO:0007669"/>
    <property type="project" value="UniProtKB-KW"/>
</dbReference>
<dbReference type="Gene3D" id="1.10.150.130">
    <property type="match status" value="1"/>
</dbReference>
<evidence type="ECO:0000256" key="8">
    <source>
        <dbReference type="ARBA" id="ARBA00023172"/>
    </source>
</evidence>
<comment type="similarity">
    <text evidence="2">Belongs to the 'phage' integrase family. XerD subfamily.</text>
</comment>
<evidence type="ECO:0000256" key="10">
    <source>
        <dbReference type="HAMAP-Rule" id="MF_01808"/>
    </source>
</evidence>
<feature type="active site" evidence="10">
    <location>
        <position position="265"/>
    </location>
</feature>
<keyword evidence="4 10" id="KW-0132">Cell division</keyword>
<feature type="active site" evidence="10">
    <location>
        <position position="291"/>
    </location>
</feature>
<dbReference type="SUPFAM" id="SSF56349">
    <property type="entry name" value="DNA breaking-rejoining enzymes"/>
    <property type="match status" value="1"/>
</dbReference>
<dbReference type="InterPro" id="IPR002104">
    <property type="entry name" value="Integrase_catalytic"/>
</dbReference>
<organism evidence="14 15">
    <name type="scientific">Gemmatimonas groenlandica</name>
    <dbReference type="NCBI Taxonomy" id="2732249"/>
    <lineage>
        <taxon>Bacteria</taxon>
        <taxon>Pseudomonadati</taxon>
        <taxon>Gemmatimonadota</taxon>
        <taxon>Gemmatimonadia</taxon>
        <taxon>Gemmatimonadales</taxon>
        <taxon>Gemmatimonadaceae</taxon>
        <taxon>Gemmatimonas</taxon>
    </lineage>
</organism>
<feature type="domain" description="Tyr recombinase" evidence="12">
    <location>
        <begin position="130"/>
        <end position="313"/>
    </location>
</feature>
<reference evidence="14 15" key="1">
    <citation type="submission" date="2020-05" db="EMBL/GenBank/DDBJ databases">
        <title>Complete genome sequence of Gemmatimonas greenlandica TET16.</title>
        <authorList>
            <person name="Zeng Y."/>
        </authorList>
    </citation>
    <scope>NUCLEOTIDE SEQUENCE [LARGE SCALE GENOMIC DNA]</scope>
    <source>
        <strain evidence="14 15">TET16</strain>
    </source>
</reference>
<evidence type="ECO:0000256" key="9">
    <source>
        <dbReference type="ARBA" id="ARBA00023306"/>
    </source>
</evidence>
<keyword evidence="6 10" id="KW-0229">DNA integration</keyword>
<dbReference type="InterPro" id="IPR011010">
    <property type="entry name" value="DNA_brk_join_enz"/>
</dbReference>
<dbReference type="InterPro" id="IPR023009">
    <property type="entry name" value="Tyrosine_recombinase_XerC/XerD"/>
</dbReference>
<dbReference type="InterPro" id="IPR004107">
    <property type="entry name" value="Integrase_SAM-like_N"/>
</dbReference>
<proteinExistence type="inferred from homology"/>
<dbReference type="InterPro" id="IPR011932">
    <property type="entry name" value="Recomb_XerD"/>
</dbReference>
<comment type="subunit">
    <text evidence="10">Forms a cyclic heterotetrameric complex composed of two molecules of XerC and two molecules of XerD.</text>
</comment>
<evidence type="ECO:0000256" key="1">
    <source>
        <dbReference type="ARBA" id="ARBA00004496"/>
    </source>
</evidence>
<dbReference type="PANTHER" id="PTHR30349">
    <property type="entry name" value="PHAGE INTEGRASE-RELATED"/>
    <property type="match status" value="1"/>
</dbReference>
<evidence type="ECO:0000256" key="2">
    <source>
        <dbReference type="ARBA" id="ARBA00010450"/>
    </source>
</evidence>
<dbReference type="NCBIfam" id="NF001399">
    <property type="entry name" value="PRK00283.1"/>
    <property type="match status" value="1"/>
</dbReference>
<evidence type="ECO:0000313" key="14">
    <source>
        <dbReference type="EMBL" id="QJR35073.1"/>
    </source>
</evidence>
<keyword evidence="5 10" id="KW-0159">Chromosome partition</keyword>
<gene>
    <name evidence="14" type="primary">xerD</name>
    <name evidence="10" type="synonym">xerC</name>
    <name evidence="14" type="ORF">HKW67_05900</name>
</gene>
<dbReference type="Proteomes" id="UP000500938">
    <property type="component" value="Chromosome"/>
</dbReference>
<evidence type="ECO:0000259" key="12">
    <source>
        <dbReference type="PROSITE" id="PS51898"/>
    </source>
</evidence>
<dbReference type="KEGG" id="ggr:HKW67_05900"/>
<dbReference type="InterPro" id="IPR013762">
    <property type="entry name" value="Integrase-like_cat_sf"/>
</dbReference>
<dbReference type="SUPFAM" id="SSF47823">
    <property type="entry name" value="lambda integrase-like, N-terminal domain"/>
    <property type="match status" value="1"/>
</dbReference>
<dbReference type="GO" id="GO:0003677">
    <property type="term" value="F:DNA binding"/>
    <property type="evidence" value="ECO:0007669"/>
    <property type="project" value="UniProtKB-UniRule"/>
</dbReference>
<keyword evidence="3 10" id="KW-0963">Cytoplasm</keyword>
<evidence type="ECO:0000313" key="15">
    <source>
        <dbReference type="Proteomes" id="UP000500938"/>
    </source>
</evidence>
<dbReference type="GO" id="GO:0009037">
    <property type="term" value="F:tyrosine-based site-specific recombinase activity"/>
    <property type="evidence" value="ECO:0007669"/>
    <property type="project" value="UniProtKB-UniRule"/>
</dbReference>
<dbReference type="EMBL" id="CP053085">
    <property type="protein sequence ID" value="QJR35073.1"/>
    <property type="molecule type" value="Genomic_DNA"/>
</dbReference>
<dbReference type="Gene3D" id="1.10.443.10">
    <property type="entry name" value="Intergrase catalytic core"/>
    <property type="match status" value="1"/>
</dbReference>
<feature type="active site" evidence="10">
    <location>
        <position position="268"/>
    </location>
</feature>